<protein>
    <submittedName>
        <fullName evidence="2">Uncharacterized protein</fullName>
    </submittedName>
</protein>
<proteinExistence type="predicted"/>
<sequence length="90" mass="9852">MHAWGEHANSMQKYPQPGVEPRTFLLQGNSATNCATVQPDFNHSPHHKQKPPTTELCYKTEISSLMDFNSPDASLDKGVWTNASGGPGDI</sequence>
<feature type="region of interest" description="Disordered" evidence="1">
    <location>
        <begin position="1"/>
        <end position="26"/>
    </location>
</feature>
<keyword evidence="3" id="KW-1185">Reference proteome</keyword>
<name>A0ABV0Z9K7_9TELE</name>
<dbReference type="Proteomes" id="UP001469553">
    <property type="component" value="Unassembled WGS sequence"/>
</dbReference>
<reference evidence="2 3" key="1">
    <citation type="submission" date="2021-06" db="EMBL/GenBank/DDBJ databases">
        <authorList>
            <person name="Palmer J.M."/>
        </authorList>
    </citation>
    <scope>NUCLEOTIDE SEQUENCE [LARGE SCALE GENOMIC DNA]</scope>
    <source>
        <strain evidence="2 3">AS_MEX2019</strain>
        <tissue evidence="2">Muscle</tissue>
    </source>
</reference>
<dbReference type="EMBL" id="JAHRIP010057110">
    <property type="protein sequence ID" value="MEQ2302893.1"/>
    <property type="molecule type" value="Genomic_DNA"/>
</dbReference>
<comment type="caution">
    <text evidence="2">The sequence shown here is derived from an EMBL/GenBank/DDBJ whole genome shotgun (WGS) entry which is preliminary data.</text>
</comment>
<evidence type="ECO:0000313" key="2">
    <source>
        <dbReference type="EMBL" id="MEQ2302893.1"/>
    </source>
</evidence>
<accession>A0ABV0Z9K7</accession>
<evidence type="ECO:0000256" key="1">
    <source>
        <dbReference type="SAM" id="MobiDB-lite"/>
    </source>
</evidence>
<organism evidence="2 3">
    <name type="scientific">Ameca splendens</name>
    <dbReference type="NCBI Taxonomy" id="208324"/>
    <lineage>
        <taxon>Eukaryota</taxon>
        <taxon>Metazoa</taxon>
        <taxon>Chordata</taxon>
        <taxon>Craniata</taxon>
        <taxon>Vertebrata</taxon>
        <taxon>Euteleostomi</taxon>
        <taxon>Actinopterygii</taxon>
        <taxon>Neopterygii</taxon>
        <taxon>Teleostei</taxon>
        <taxon>Neoteleostei</taxon>
        <taxon>Acanthomorphata</taxon>
        <taxon>Ovalentaria</taxon>
        <taxon>Atherinomorphae</taxon>
        <taxon>Cyprinodontiformes</taxon>
        <taxon>Goodeidae</taxon>
        <taxon>Ameca</taxon>
    </lineage>
</organism>
<evidence type="ECO:0000313" key="3">
    <source>
        <dbReference type="Proteomes" id="UP001469553"/>
    </source>
</evidence>
<gene>
    <name evidence="2" type="ORF">AMECASPLE_011343</name>
</gene>